<sequence>MKIITKIFIAAAFFVIAGTSSSFAANEWGIEGEEPKELKGTVVDLACELSGNCPDNCGAGKRQLGLLLKDGTLYPVVKGATNFAGGTDDLIEQCGKTVHVDGLLIKDPLMTLYFVQRIRSEETGEWSKANQWGQNWKAANPGKKLGRWFREDPRVAKIVEESGKLGVPGLVYVEE</sequence>
<gene>
    <name evidence="2" type="ORF">ACFSKO_11600</name>
</gene>
<name>A0ABW5BN59_9PROT</name>
<evidence type="ECO:0000256" key="1">
    <source>
        <dbReference type="SAM" id="SignalP"/>
    </source>
</evidence>
<dbReference type="Proteomes" id="UP001597294">
    <property type="component" value="Unassembled WGS sequence"/>
</dbReference>
<keyword evidence="1" id="KW-0732">Signal</keyword>
<protein>
    <submittedName>
        <fullName evidence="2">Uncharacterized protein</fullName>
    </submittedName>
</protein>
<evidence type="ECO:0000313" key="2">
    <source>
        <dbReference type="EMBL" id="MFD2206266.1"/>
    </source>
</evidence>
<proteinExistence type="predicted"/>
<comment type="caution">
    <text evidence="2">The sequence shown here is derived from an EMBL/GenBank/DDBJ whole genome shotgun (WGS) entry which is preliminary data.</text>
</comment>
<dbReference type="EMBL" id="JBHUII010000004">
    <property type="protein sequence ID" value="MFD2206266.1"/>
    <property type="molecule type" value="Genomic_DNA"/>
</dbReference>
<reference evidence="3" key="1">
    <citation type="journal article" date="2019" name="Int. J. Syst. Evol. Microbiol.">
        <title>The Global Catalogue of Microorganisms (GCM) 10K type strain sequencing project: providing services to taxonomists for standard genome sequencing and annotation.</title>
        <authorList>
            <consortium name="The Broad Institute Genomics Platform"/>
            <consortium name="The Broad Institute Genome Sequencing Center for Infectious Disease"/>
            <person name="Wu L."/>
            <person name="Ma J."/>
        </authorList>
    </citation>
    <scope>NUCLEOTIDE SEQUENCE [LARGE SCALE GENOMIC DNA]</scope>
    <source>
        <strain evidence="3">CGMCC 4.7192</strain>
    </source>
</reference>
<keyword evidence="3" id="KW-1185">Reference proteome</keyword>
<organism evidence="2 3">
    <name type="scientific">Kiloniella antarctica</name>
    <dbReference type="NCBI Taxonomy" id="1550907"/>
    <lineage>
        <taxon>Bacteria</taxon>
        <taxon>Pseudomonadati</taxon>
        <taxon>Pseudomonadota</taxon>
        <taxon>Alphaproteobacteria</taxon>
        <taxon>Rhodospirillales</taxon>
        <taxon>Kiloniellaceae</taxon>
        <taxon>Kiloniella</taxon>
    </lineage>
</organism>
<feature type="signal peptide" evidence="1">
    <location>
        <begin position="1"/>
        <end position="24"/>
    </location>
</feature>
<accession>A0ABW5BN59</accession>
<dbReference type="RefSeq" id="WP_380251675.1">
    <property type="nucleotide sequence ID" value="NZ_JBHUII010000004.1"/>
</dbReference>
<feature type="chain" id="PRO_5047462942" evidence="1">
    <location>
        <begin position="25"/>
        <end position="175"/>
    </location>
</feature>
<evidence type="ECO:0000313" key="3">
    <source>
        <dbReference type="Proteomes" id="UP001597294"/>
    </source>
</evidence>